<evidence type="ECO:0000313" key="3">
    <source>
        <dbReference type="Proteomes" id="UP000826462"/>
    </source>
</evidence>
<evidence type="ECO:0000259" key="1">
    <source>
        <dbReference type="Pfam" id="PF05239"/>
    </source>
</evidence>
<feature type="domain" description="PRC-barrel" evidence="1">
    <location>
        <begin position="29"/>
        <end position="96"/>
    </location>
</feature>
<dbReference type="InterPro" id="IPR027275">
    <property type="entry name" value="PRC-brl_dom"/>
</dbReference>
<dbReference type="Proteomes" id="UP000826462">
    <property type="component" value="Chromosome 1"/>
</dbReference>
<dbReference type="EMBL" id="CP080095">
    <property type="protein sequence ID" value="QYD70986.1"/>
    <property type="molecule type" value="Genomic_DNA"/>
</dbReference>
<gene>
    <name evidence="2" type="ORF">KZJ38_14405</name>
</gene>
<sequence length="115" mass="12331">MSVTANAIAQGAPQSVTERRVDVVQTGQGFRASKLAGATVYNRDKERIGTIDDLILSPADRNAFAILSVGGFLGMGKHYVAVPFSSLQISDKQVLMPDATKQSIEALPEFKYATD</sequence>
<dbReference type="Pfam" id="PF05239">
    <property type="entry name" value="PRC"/>
    <property type="match status" value="1"/>
</dbReference>
<dbReference type="SUPFAM" id="SSF50346">
    <property type="entry name" value="PRC-barrel domain"/>
    <property type="match status" value="1"/>
</dbReference>
<protein>
    <submittedName>
        <fullName evidence="2">PRC-barrel domain-containing protein</fullName>
    </submittedName>
</protein>
<dbReference type="PANTHER" id="PTHR36505:SF1">
    <property type="entry name" value="BLR1072 PROTEIN"/>
    <property type="match status" value="1"/>
</dbReference>
<accession>A0ABX8UPR2</accession>
<dbReference type="PANTHER" id="PTHR36505">
    <property type="entry name" value="BLR1072 PROTEIN"/>
    <property type="match status" value="1"/>
</dbReference>
<dbReference type="RefSeq" id="WP_219800337.1">
    <property type="nucleotide sequence ID" value="NZ_CP080095.1"/>
</dbReference>
<reference evidence="2 3" key="1">
    <citation type="submission" date="2021-07" db="EMBL/GenBank/DDBJ databases">
        <title>Paraburkholderia edwinii protects Aspergillus sp. from phenazines by acting as a toxin sponge.</title>
        <authorList>
            <person name="Dahlstrom K.M."/>
            <person name="Newman D.K."/>
        </authorList>
    </citation>
    <scope>NUCLEOTIDE SEQUENCE [LARGE SCALE GENOMIC DNA]</scope>
    <source>
        <strain evidence="2 3">Pe01</strain>
    </source>
</reference>
<evidence type="ECO:0000313" key="2">
    <source>
        <dbReference type="EMBL" id="QYD70986.1"/>
    </source>
</evidence>
<proteinExistence type="predicted"/>
<dbReference type="InterPro" id="IPR011033">
    <property type="entry name" value="PRC_barrel-like_sf"/>
</dbReference>
<keyword evidence="3" id="KW-1185">Reference proteome</keyword>
<name>A0ABX8UPR2_9BURK</name>
<dbReference type="Gene3D" id="2.30.30.240">
    <property type="entry name" value="PRC-barrel domain"/>
    <property type="match status" value="1"/>
</dbReference>
<organism evidence="2 3">
    <name type="scientific">Paraburkholderia edwinii</name>
    <dbReference type="NCBI Taxonomy" id="2861782"/>
    <lineage>
        <taxon>Bacteria</taxon>
        <taxon>Pseudomonadati</taxon>
        <taxon>Pseudomonadota</taxon>
        <taxon>Betaproteobacteria</taxon>
        <taxon>Burkholderiales</taxon>
        <taxon>Burkholderiaceae</taxon>
        <taxon>Paraburkholderia</taxon>
    </lineage>
</organism>